<dbReference type="GO" id="GO:0010468">
    <property type="term" value="P:regulation of gene expression"/>
    <property type="evidence" value="ECO:0007669"/>
    <property type="project" value="TreeGrafter"/>
</dbReference>
<dbReference type="InterPro" id="IPR009269">
    <property type="entry name" value="NKAP_C"/>
</dbReference>
<feature type="compositionally biased region" description="Basic residues" evidence="2">
    <location>
        <begin position="217"/>
        <end position="226"/>
    </location>
</feature>
<dbReference type="EMBL" id="JANVFU010000002">
    <property type="protein sequence ID" value="KAJ3749503.1"/>
    <property type="molecule type" value="Genomic_DNA"/>
</dbReference>
<dbReference type="GO" id="GO:0005634">
    <property type="term" value="C:nucleus"/>
    <property type="evidence" value="ECO:0007669"/>
    <property type="project" value="TreeGrafter"/>
</dbReference>
<protein>
    <submittedName>
        <fullName evidence="4">Ras-induced vulval development antagonist-domain-containing protein</fullName>
    </submittedName>
</protein>
<evidence type="ECO:0000313" key="4">
    <source>
        <dbReference type="EMBL" id="KAJ3749503.1"/>
    </source>
</evidence>
<proteinExistence type="inferred from homology"/>
<feature type="region of interest" description="Disordered" evidence="2">
    <location>
        <begin position="1"/>
        <end position="307"/>
    </location>
</feature>
<keyword evidence="5" id="KW-1185">Reference proteome</keyword>
<evidence type="ECO:0000259" key="3">
    <source>
        <dbReference type="Pfam" id="PF06047"/>
    </source>
</evidence>
<comment type="similarity">
    <text evidence="1">Belongs to the NKAP family.</text>
</comment>
<dbReference type="GO" id="GO:0003682">
    <property type="term" value="F:chromatin binding"/>
    <property type="evidence" value="ECO:0007669"/>
    <property type="project" value="InterPro"/>
</dbReference>
<gene>
    <name evidence="4" type="ORF">DFH05DRAFT_1521109</name>
</gene>
<name>A0A9W8U296_9AGAR</name>
<dbReference type="Pfam" id="PF06047">
    <property type="entry name" value="Nkap_C"/>
    <property type="match status" value="1"/>
</dbReference>
<organism evidence="4 5">
    <name type="scientific">Lentinula detonsa</name>
    <dbReference type="NCBI Taxonomy" id="2804962"/>
    <lineage>
        <taxon>Eukaryota</taxon>
        <taxon>Fungi</taxon>
        <taxon>Dikarya</taxon>
        <taxon>Basidiomycota</taxon>
        <taxon>Agaricomycotina</taxon>
        <taxon>Agaricomycetes</taxon>
        <taxon>Agaricomycetidae</taxon>
        <taxon>Agaricales</taxon>
        <taxon>Marasmiineae</taxon>
        <taxon>Omphalotaceae</taxon>
        <taxon>Lentinula</taxon>
    </lineage>
</organism>
<reference evidence="4 5" key="1">
    <citation type="journal article" date="2023" name="Proc. Natl. Acad. Sci. U.S.A.">
        <title>A global phylogenomic analysis of the shiitake genus Lentinula.</title>
        <authorList>
            <person name="Sierra-Patev S."/>
            <person name="Min B."/>
            <person name="Naranjo-Ortiz M."/>
            <person name="Looney B."/>
            <person name="Konkel Z."/>
            <person name="Slot J.C."/>
            <person name="Sakamoto Y."/>
            <person name="Steenwyk J.L."/>
            <person name="Rokas A."/>
            <person name="Carro J."/>
            <person name="Camarero S."/>
            <person name="Ferreira P."/>
            <person name="Molpeceres G."/>
            <person name="Ruiz-Duenas F.J."/>
            <person name="Serrano A."/>
            <person name="Henrissat B."/>
            <person name="Drula E."/>
            <person name="Hughes K.W."/>
            <person name="Mata J.L."/>
            <person name="Ishikawa N.K."/>
            <person name="Vargas-Isla R."/>
            <person name="Ushijima S."/>
            <person name="Smith C.A."/>
            <person name="Donoghue J."/>
            <person name="Ahrendt S."/>
            <person name="Andreopoulos W."/>
            <person name="He G."/>
            <person name="LaButti K."/>
            <person name="Lipzen A."/>
            <person name="Ng V."/>
            <person name="Riley R."/>
            <person name="Sandor L."/>
            <person name="Barry K."/>
            <person name="Martinez A.T."/>
            <person name="Xiao Y."/>
            <person name="Gibbons J.G."/>
            <person name="Terashima K."/>
            <person name="Grigoriev I.V."/>
            <person name="Hibbett D."/>
        </authorList>
    </citation>
    <scope>NUCLEOTIDE SEQUENCE [LARGE SCALE GENOMIC DNA]</scope>
    <source>
        <strain evidence="4 5">TFB7810</strain>
    </source>
</reference>
<evidence type="ECO:0000313" key="5">
    <source>
        <dbReference type="Proteomes" id="UP001142393"/>
    </source>
</evidence>
<feature type="domain" description="NF-kappa-B-activating protein C-terminal" evidence="3">
    <location>
        <begin position="324"/>
        <end position="425"/>
    </location>
</feature>
<evidence type="ECO:0000256" key="2">
    <source>
        <dbReference type="SAM" id="MobiDB-lite"/>
    </source>
</evidence>
<dbReference type="InterPro" id="IPR040466">
    <property type="entry name" value="NKAP"/>
</dbReference>
<feature type="compositionally biased region" description="Basic residues" evidence="2">
    <location>
        <begin position="198"/>
        <end position="209"/>
    </location>
</feature>
<dbReference type="AlphaFoldDB" id="A0A9W8U296"/>
<evidence type="ECO:0000256" key="1">
    <source>
        <dbReference type="ARBA" id="ARBA00009313"/>
    </source>
</evidence>
<accession>A0A9W8U296</accession>
<dbReference type="Proteomes" id="UP001142393">
    <property type="component" value="Unassembled WGS sequence"/>
</dbReference>
<dbReference type="PANTHER" id="PTHR13087">
    <property type="entry name" value="NF-KAPPA B ACTIVATING PROTEIN"/>
    <property type="match status" value="1"/>
</dbReference>
<feature type="compositionally biased region" description="Basic and acidic residues" evidence="2">
    <location>
        <begin position="38"/>
        <end position="103"/>
    </location>
</feature>
<dbReference type="PANTHER" id="PTHR13087:SF0">
    <property type="entry name" value="NFKB ACTIVATING PROTEIN LIKE"/>
    <property type="match status" value="1"/>
</dbReference>
<feature type="compositionally biased region" description="Basic residues" evidence="2">
    <location>
        <begin position="19"/>
        <end position="37"/>
    </location>
</feature>
<comment type="caution">
    <text evidence="4">The sequence shown here is derived from an EMBL/GenBank/DDBJ whole genome shotgun (WGS) entry which is preliminary data.</text>
</comment>
<feature type="compositionally biased region" description="Basic and acidic residues" evidence="2">
    <location>
        <begin position="227"/>
        <end position="236"/>
    </location>
</feature>
<feature type="compositionally biased region" description="Basic and acidic residues" evidence="2">
    <location>
        <begin position="114"/>
        <end position="125"/>
    </location>
</feature>
<sequence length="437" mass="50417">MATVHPSRLGLVPQDSSTHRRSPSPRPSRRSSSPKRSSKTDSRNYRARHDDDRDRDRYSGRESEYNRGRSHGRSRDRDKAENRRASPQYEDYRRPSPPRDDPTPQRQGENMYPNRKDRDLDRDPPPHNAYSSSRSGGGGGADFLESRRLQRETLSVDIWPPSPKAPARQPSPKRSSKKSKRQLSISSDTDSEEESRRRRERKERRKRKEQRKEEKREKKRRRSRSQRRSDDEDYQSRKKSYSKSKSPDRRASSARRTRSPLPNDDDDEWVVKGTGSEIMLPPAAPLSENAPRTNPIPDFGSDDDDELVGPQLAARANVKRVDERSYGGALLRGEGSAMAAFLQEGTENRIPRRGEIGLTSNEIAQYEDVGYVMSGSRHRRMNAVRIRKENQVISAEEKRGILKLQKEERERRETILREEFSELVHESLKGAERPKAG</sequence>